<dbReference type="OrthoDB" id="9811036at2"/>
<dbReference type="Gene3D" id="3.40.30.10">
    <property type="entry name" value="Glutaredoxin"/>
    <property type="match status" value="1"/>
</dbReference>
<dbReference type="Pfam" id="PF03190">
    <property type="entry name" value="Thioredox_DsbH"/>
    <property type="match status" value="1"/>
</dbReference>
<feature type="domain" description="Spermatogenesis-associated protein 20-like TRX" evidence="2">
    <location>
        <begin position="41"/>
        <end position="108"/>
    </location>
</feature>
<dbReference type="AlphaFoldDB" id="A0A2W2B986"/>
<evidence type="ECO:0000313" key="3">
    <source>
        <dbReference type="EMBL" id="PZF72809.1"/>
    </source>
</evidence>
<dbReference type="PANTHER" id="PTHR32234">
    <property type="entry name" value="THIOL:DISULFIDE INTERCHANGE PROTEIN DSBD"/>
    <property type="match status" value="1"/>
</dbReference>
<evidence type="ECO:0000259" key="2">
    <source>
        <dbReference type="Pfam" id="PF03190"/>
    </source>
</evidence>
<name>A0A2W2B986_9BACT</name>
<evidence type="ECO:0000256" key="1">
    <source>
        <dbReference type="SAM" id="SignalP"/>
    </source>
</evidence>
<dbReference type="GO" id="GO:0045454">
    <property type="term" value="P:cell redox homeostasis"/>
    <property type="evidence" value="ECO:0007669"/>
    <property type="project" value="TreeGrafter"/>
</dbReference>
<evidence type="ECO:0000313" key="4">
    <source>
        <dbReference type="Proteomes" id="UP000248745"/>
    </source>
</evidence>
<proteinExistence type="predicted"/>
<keyword evidence="4" id="KW-1185">Reference proteome</keyword>
<dbReference type="PANTHER" id="PTHR32234:SF0">
    <property type="entry name" value="THIOL:DISULFIDE INTERCHANGE PROTEIN DSBD"/>
    <property type="match status" value="1"/>
</dbReference>
<protein>
    <submittedName>
        <fullName evidence="3">Thioredoxin</fullName>
    </submittedName>
</protein>
<organism evidence="3 4">
    <name type="scientific">Taibaiella soli</name>
    <dbReference type="NCBI Taxonomy" id="1649169"/>
    <lineage>
        <taxon>Bacteria</taxon>
        <taxon>Pseudomonadati</taxon>
        <taxon>Bacteroidota</taxon>
        <taxon>Chitinophagia</taxon>
        <taxon>Chitinophagales</taxon>
        <taxon>Chitinophagaceae</taxon>
        <taxon>Taibaiella</taxon>
    </lineage>
</organism>
<keyword evidence="1" id="KW-0732">Signal</keyword>
<dbReference type="InterPro" id="IPR004879">
    <property type="entry name" value="Ssp411-like_TRX"/>
</dbReference>
<dbReference type="GO" id="GO:0015035">
    <property type="term" value="F:protein-disulfide reductase activity"/>
    <property type="evidence" value="ECO:0007669"/>
    <property type="project" value="TreeGrafter"/>
</dbReference>
<feature type="signal peptide" evidence="1">
    <location>
        <begin position="1"/>
        <end position="23"/>
    </location>
</feature>
<dbReference type="EMBL" id="QKTW01000016">
    <property type="protein sequence ID" value="PZF72809.1"/>
    <property type="molecule type" value="Genomic_DNA"/>
</dbReference>
<reference evidence="3 4" key="1">
    <citation type="submission" date="2018-06" db="EMBL/GenBank/DDBJ databases">
        <title>Mucibacter soli gen. nov., sp. nov., a new member of the family Chitinophagaceae producing mucin.</title>
        <authorList>
            <person name="Kim M.-K."/>
            <person name="Park S."/>
            <person name="Kim T.-S."/>
            <person name="Joung Y."/>
            <person name="Han J.-H."/>
            <person name="Kim S.B."/>
        </authorList>
    </citation>
    <scope>NUCLEOTIDE SEQUENCE [LARGE SCALE GENOMIC DNA]</scope>
    <source>
        <strain evidence="3 4">R1-15</strain>
    </source>
</reference>
<accession>A0A2W2B986</accession>
<gene>
    <name evidence="3" type="ORF">DN068_10355</name>
</gene>
<dbReference type="SUPFAM" id="SSF52833">
    <property type="entry name" value="Thioredoxin-like"/>
    <property type="match status" value="1"/>
</dbReference>
<comment type="caution">
    <text evidence="3">The sequence shown here is derived from an EMBL/GenBank/DDBJ whole genome shotgun (WGS) entry which is preliminary data.</text>
</comment>
<dbReference type="InterPro" id="IPR036249">
    <property type="entry name" value="Thioredoxin-like_sf"/>
</dbReference>
<feature type="chain" id="PRO_5016028459" evidence="1">
    <location>
        <begin position="24"/>
        <end position="192"/>
    </location>
</feature>
<dbReference type="Proteomes" id="UP000248745">
    <property type="component" value="Unassembled WGS sequence"/>
</dbReference>
<sequence>MKYMKFILLAVVATVAVSTALWADGNKKKKNSASTEVNTDSTEIHWLTLDQVQEAMKKQPKKVYMDVYTDWCSWCKVMEKKTFTNTNVIRYMNQKFYAVRLNAEQKDSIRFLGKLYGFVPEYRANQLAVDILHGQMSYPTSVIFEENFLQPQPIPGYLDVPNMEMILKYLGENTYKTVPFPDYQQGFKATWN</sequence>